<keyword evidence="3" id="KW-1185">Reference proteome</keyword>
<dbReference type="PANTHER" id="PTHR43792:SF13">
    <property type="entry name" value="ACETYLTRANSFERASE"/>
    <property type="match status" value="1"/>
</dbReference>
<dbReference type="EMBL" id="WNXC01000002">
    <property type="protein sequence ID" value="MBB2149033.1"/>
    <property type="molecule type" value="Genomic_DNA"/>
</dbReference>
<evidence type="ECO:0000259" key="1">
    <source>
        <dbReference type="PROSITE" id="PS51186"/>
    </source>
</evidence>
<name>A0ABR6EUT7_9SPHI</name>
<proteinExistence type="predicted"/>
<protein>
    <submittedName>
        <fullName evidence="2">GNAT family N-acetyltransferase</fullName>
    </submittedName>
</protein>
<dbReference type="SUPFAM" id="SSF55729">
    <property type="entry name" value="Acyl-CoA N-acyltransferases (Nat)"/>
    <property type="match status" value="1"/>
</dbReference>
<dbReference type="Proteomes" id="UP000636110">
    <property type="component" value="Unassembled WGS sequence"/>
</dbReference>
<comment type="caution">
    <text evidence="2">The sequence shown here is derived from an EMBL/GenBank/DDBJ whole genome shotgun (WGS) entry which is preliminary data.</text>
</comment>
<gene>
    <name evidence="2" type="ORF">GM920_08920</name>
</gene>
<feature type="domain" description="N-acetyltransferase" evidence="1">
    <location>
        <begin position="27"/>
        <end position="173"/>
    </location>
</feature>
<dbReference type="InterPro" id="IPR016181">
    <property type="entry name" value="Acyl_CoA_acyltransferase"/>
</dbReference>
<dbReference type="PROSITE" id="PS51186">
    <property type="entry name" value="GNAT"/>
    <property type="match status" value="1"/>
</dbReference>
<dbReference type="Gene3D" id="3.40.630.30">
    <property type="match status" value="1"/>
</dbReference>
<reference evidence="2 3" key="1">
    <citation type="submission" date="2019-11" db="EMBL/GenBank/DDBJ databases">
        <title>Description of Pedobacter sp. LMG 31462T.</title>
        <authorList>
            <person name="Carlier A."/>
            <person name="Qi S."/>
            <person name="Vandamme P."/>
        </authorList>
    </citation>
    <scope>NUCLEOTIDE SEQUENCE [LARGE SCALE GENOMIC DNA]</scope>
    <source>
        <strain evidence="2 3">LMG 31462</strain>
    </source>
</reference>
<evidence type="ECO:0000313" key="2">
    <source>
        <dbReference type="EMBL" id="MBB2149033.1"/>
    </source>
</evidence>
<sequence length="176" mass="19845">MKSKKITTERLYLLPFTIQIAKEVMDGQFTLLTELGLKLGKGWPDDELKECLPRIIENLELVAEPSGFESWMVIDKASKTLIGDAGFKGLPTVEGIVDLGYAIIAAERRKGYAAEAAEGLIKWAFKQSDVKMITARCAHVNEASTKTLTHLGFYQKFIKEEMVHWFLLREPQKKLA</sequence>
<dbReference type="InterPro" id="IPR000182">
    <property type="entry name" value="GNAT_dom"/>
</dbReference>
<dbReference type="RefSeq" id="WP_182955952.1">
    <property type="nucleotide sequence ID" value="NZ_WNXC01000002.1"/>
</dbReference>
<organism evidence="2 3">
    <name type="scientific">Pedobacter gandavensis</name>
    <dbReference type="NCBI Taxonomy" id="2679963"/>
    <lineage>
        <taxon>Bacteria</taxon>
        <taxon>Pseudomonadati</taxon>
        <taxon>Bacteroidota</taxon>
        <taxon>Sphingobacteriia</taxon>
        <taxon>Sphingobacteriales</taxon>
        <taxon>Sphingobacteriaceae</taxon>
        <taxon>Pedobacter</taxon>
    </lineage>
</organism>
<accession>A0ABR6EUT7</accession>
<dbReference type="InterPro" id="IPR051531">
    <property type="entry name" value="N-acetyltransferase"/>
</dbReference>
<dbReference type="Pfam" id="PF13302">
    <property type="entry name" value="Acetyltransf_3"/>
    <property type="match status" value="1"/>
</dbReference>
<evidence type="ECO:0000313" key="3">
    <source>
        <dbReference type="Proteomes" id="UP000636110"/>
    </source>
</evidence>
<dbReference type="PANTHER" id="PTHR43792">
    <property type="entry name" value="GNAT FAMILY, PUTATIVE (AFU_ORTHOLOGUE AFUA_3G00765)-RELATED-RELATED"/>
    <property type="match status" value="1"/>
</dbReference>